<organism evidence="1">
    <name type="scientific">Drosophila melanogaster</name>
    <name type="common">Fruit fly</name>
    <dbReference type="NCBI Taxonomy" id="7227"/>
    <lineage>
        <taxon>Eukaryota</taxon>
        <taxon>Metazoa</taxon>
        <taxon>Ecdysozoa</taxon>
        <taxon>Arthropoda</taxon>
        <taxon>Hexapoda</taxon>
        <taxon>Insecta</taxon>
        <taxon>Pterygota</taxon>
        <taxon>Neoptera</taxon>
        <taxon>Endopterygota</taxon>
        <taxon>Diptera</taxon>
        <taxon>Brachycera</taxon>
        <taxon>Muscomorpha</taxon>
        <taxon>Ephydroidea</taxon>
        <taxon>Drosophilidae</taxon>
        <taxon>Drosophila</taxon>
        <taxon>Sophophora</taxon>
    </lineage>
</organism>
<proteinExistence type="evidence at transcript level"/>
<sequence>MCAFHYRKTNGESEKIHTSTRTRTYFSPKSKENERAKKLRRPHIFMEQTLIHAYARVNSNETLSVRSAWLSSSLLPWFRFVLRQLASFAAAQRPKLAAFFPHVSHLLRANLMEFFAPASVFSQPTVD</sequence>
<accession>F0JAQ4</accession>
<dbReference type="AlphaFoldDB" id="F0JAQ4"/>
<dbReference type="EMBL" id="BT126096">
    <property type="protein sequence ID" value="ADY17796.1"/>
    <property type="molecule type" value="mRNA"/>
</dbReference>
<protein>
    <submittedName>
        <fullName evidence="1">RE56912p</fullName>
    </submittedName>
</protein>
<reference evidence="1" key="1">
    <citation type="submission" date="2011-02" db="EMBL/GenBank/DDBJ databases">
        <authorList>
            <person name="Carlson J."/>
            <person name="Booth B."/>
            <person name="Frise E."/>
            <person name="Park S."/>
            <person name="Wan K."/>
            <person name="Yu C."/>
            <person name="Celniker S."/>
        </authorList>
    </citation>
    <scope>NUCLEOTIDE SEQUENCE</scope>
    <source>
        <strain evidence="1">Berkeley</strain>
    </source>
</reference>
<evidence type="ECO:0000313" key="1">
    <source>
        <dbReference type="EMBL" id="ADY17796.1"/>
    </source>
</evidence>
<name>F0JAQ4_DROME</name>